<evidence type="ECO:0000256" key="2">
    <source>
        <dbReference type="ARBA" id="ARBA00022884"/>
    </source>
</evidence>
<dbReference type="CDD" id="cd12394">
    <property type="entry name" value="RRM1_RBM34"/>
    <property type="match status" value="1"/>
</dbReference>
<dbReference type="PANTHER" id="PTHR23236:SF119">
    <property type="entry name" value="NUCLEAR RNA-BINDING PROTEIN SART-3"/>
    <property type="match status" value="1"/>
</dbReference>
<dbReference type="PANTHER" id="PTHR23236">
    <property type="entry name" value="EUKARYOTIC TRANSLATION INITIATION FACTOR 4B/4H"/>
    <property type="match status" value="1"/>
</dbReference>
<feature type="domain" description="RRM" evidence="5">
    <location>
        <begin position="201"/>
        <end position="286"/>
    </location>
</feature>
<dbReference type="CDD" id="cd12395">
    <property type="entry name" value="RRM2_RBM34"/>
    <property type="match status" value="1"/>
</dbReference>
<dbReference type="FunCoup" id="A0A024G8T8">
    <property type="interactions" value="21"/>
</dbReference>
<dbReference type="InterPro" id="IPR000504">
    <property type="entry name" value="RRM_dom"/>
</dbReference>
<dbReference type="EMBL" id="CAIX01000038">
    <property type="protein sequence ID" value="CCI42742.1"/>
    <property type="molecule type" value="Genomic_DNA"/>
</dbReference>
<dbReference type="OrthoDB" id="442677at2759"/>
<dbReference type="STRING" id="65357.A0A024G8T8"/>
<evidence type="ECO:0000256" key="1">
    <source>
        <dbReference type="ARBA" id="ARBA00022737"/>
    </source>
</evidence>
<dbReference type="AlphaFoldDB" id="A0A024G8T8"/>
<dbReference type="InParanoid" id="A0A024G8T8"/>
<evidence type="ECO:0000313" key="7">
    <source>
        <dbReference type="Proteomes" id="UP000053237"/>
    </source>
</evidence>
<keyword evidence="2 3" id="KW-0694">RNA-binding</keyword>
<feature type="domain" description="RRM" evidence="5">
    <location>
        <begin position="93"/>
        <end position="195"/>
    </location>
</feature>
<keyword evidence="1" id="KW-0677">Repeat</keyword>
<dbReference type="Gene3D" id="3.30.70.330">
    <property type="match status" value="2"/>
</dbReference>
<evidence type="ECO:0000256" key="4">
    <source>
        <dbReference type="SAM" id="MobiDB-lite"/>
    </source>
</evidence>
<evidence type="ECO:0000259" key="5">
    <source>
        <dbReference type="PROSITE" id="PS50102"/>
    </source>
</evidence>
<reference evidence="6 7" key="1">
    <citation type="submission" date="2012-05" db="EMBL/GenBank/DDBJ databases">
        <title>Recombination and specialization in a pathogen metapopulation.</title>
        <authorList>
            <person name="Gardiner A."/>
            <person name="Kemen E."/>
            <person name="Schultz-Larsen T."/>
            <person name="MacLean D."/>
            <person name="Van Oosterhout C."/>
            <person name="Jones J.D.G."/>
        </authorList>
    </citation>
    <scope>NUCLEOTIDE SEQUENCE [LARGE SCALE GENOMIC DNA]</scope>
    <source>
        <strain evidence="6 7">Ac Nc2</strain>
    </source>
</reference>
<dbReference type="SMART" id="SM00360">
    <property type="entry name" value="RRM"/>
    <property type="match status" value="2"/>
</dbReference>
<protein>
    <recommendedName>
        <fullName evidence="5">RRM domain-containing protein</fullName>
    </recommendedName>
</protein>
<name>A0A024G8T8_9STRA</name>
<dbReference type="GO" id="GO:0003723">
    <property type="term" value="F:RNA binding"/>
    <property type="evidence" value="ECO:0007669"/>
    <property type="project" value="UniProtKB-UniRule"/>
</dbReference>
<dbReference type="PROSITE" id="PS50102">
    <property type="entry name" value="RRM"/>
    <property type="match status" value="2"/>
</dbReference>
<feature type="region of interest" description="Disordered" evidence="4">
    <location>
        <begin position="47"/>
        <end position="73"/>
    </location>
</feature>
<keyword evidence="7" id="KW-1185">Reference proteome</keyword>
<organism evidence="6 7">
    <name type="scientific">Albugo candida</name>
    <dbReference type="NCBI Taxonomy" id="65357"/>
    <lineage>
        <taxon>Eukaryota</taxon>
        <taxon>Sar</taxon>
        <taxon>Stramenopiles</taxon>
        <taxon>Oomycota</taxon>
        <taxon>Peronosporomycetes</taxon>
        <taxon>Albuginales</taxon>
        <taxon>Albuginaceae</taxon>
        <taxon>Albugo</taxon>
    </lineage>
</organism>
<proteinExistence type="predicted"/>
<evidence type="ECO:0000256" key="3">
    <source>
        <dbReference type="PROSITE-ProRule" id="PRU00176"/>
    </source>
</evidence>
<dbReference type="SUPFAM" id="SSF54928">
    <property type="entry name" value="RNA-binding domain, RBD"/>
    <property type="match status" value="2"/>
</dbReference>
<dbReference type="InterPro" id="IPR034221">
    <property type="entry name" value="RBM34_RRM2"/>
</dbReference>
<dbReference type="InterPro" id="IPR035979">
    <property type="entry name" value="RBD_domain_sf"/>
</dbReference>
<sequence length="334" mass="37101">MTSQVDLTSIFAQSELHFGKTKNSDTIVEATESKKVSEELKSNAIDTVQSDVNVDSDPSMEKKKTKKKKSKTHDIVEADSVEESADNNEKCCRTVFVGNVSLEASSKKLSQHFSSCGEIESVRFRSVPIAGCAVDQHGNQKLMMKVCANKKILNNAKDFANAYIAFLNAESVPKALELSGTMFMNRIIQVDREQISLDPLCSVFVGNLPFKATEDKLGNFFNSQLRLKGDTEKPVLNVRIIRDRNTGLGKGFGYVRFRNAGCVPKALSINGKKFDGRELRVTVCGKRFKNKKGENQLSKKMQREIGTGAVSRIRMKRKVTQDKVLIPLKSSIHA</sequence>
<dbReference type="Proteomes" id="UP000053237">
    <property type="component" value="Unassembled WGS sequence"/>
</dbReference>
<gene>
    <name evidence="6" type="ORF">BN9_035260</name>
</gene>
<comment type="caution">
    <text evidence="6">The sequence shown here is derived from an EMBL/GenBank/DDBJ whole genome shotgun (WGS) entry which is preliminary data.</text>
</comment>
<evidence type="ECO:0000313" key="6">
    <source>
        <dbReference type="EMBL" id="CCI42742.1"/>
    </source>
</evidence>
<dbReference type="Pfam" id="PF00076">
    <property type="entry name" value="RRM_1"/>
    <property type="match status" value="1"/>
</dbReference>
<accession>A0A024G8T8</accession>
<dbReference type="InterPro" id="IPR012677">
    <property type="entry name" value="Nucleotide-bd_a/b_plait_sf"/>
</dbReference>